<dbReference type="PATRIC" id="fig|1440763.5.peg.421"/>
<evidence type="ECO:0000313" key="2">
    <source>
        <dbReference type="Proteomes" id="UP000182987"/>
    </source>
</evidence>
<dbReference type="Proteomes" id="UP000182987">
    <property type="component" value="Chromosome"/>
</dbReference>
<evidence type="ECO:0000313" key="1">
    <source>
        <dbReference type="EMBL" id="APG04737.1"/>
    </source>
</evidence>
<dbReference type="KEGG" id="lrz:BJI69_13075"/>
<reference evidence="2" key="1">
    <citation type="submission" date="2016-09" db="EMBL/GenBank/DDBJ databases">
        <authorList>
            <person name="Lysoe E."/>
        </authorList>
    </citation>
    <scope>NUCLEOTIDE SEQUENCE [LARGE SCALE GENOMIC DNA]</scope>
    <source>
        <strain evidence="2">LJ96T</strain>
    </source>
</reference>
<organism evidence="1 2">
    <name type="scientific">Luteibacter rhizovicinus DSM 16549</name>
    <dbReference type="NCBI Taxonomy" id="1440763"/>
    <lineage>
        <taxon>Bacteria</taxon>
        <taxon>Pseudomonadati</taxon>
        <taxon>Pseudomonadota</taxon>
        <taxon>Gammaproteobacteria</taxon>
        <taxon>Lysobacterales</taxon>
        <taxon>Rhodanobacteraceae</taxon>
        <taxon>Luteibacter</taxon>
    </lineage>
</organism>
<proteinExistence type="predicted"/>
<sequence>MWIITSAALVGLTAAMSADRCLPVTTSSLLFAACAASFGFAGCVWTDRFALKFFDDHLTYGAFRTARLDYRDIVSFRLRRGGRGGPRLYIKTARKTISISVDSLGEATEVLKGKLGAGR</sequence>
<gene>
    <name evidence="1" type="ORF">BJI69_13075</name>
</gene>
<dbReference type="AlphaFoldDB" id="A0A0G9HKM2"/>
<name>A0A0G9HKM2_9GAMM</name>
<dbReference type="EMBL" id="CP017480">
    <property type="protein sequence ID" value="APG04737.1"/>
    <property type="molecule type" value="Genomic_DNA"/>
</dbReference>
<accession>A0A0G9HKM2</accession>
<keyword evidence="2" id="KW-1185">Reference proteome</keyword>
<protein>
    <submittedName>
        <fullName evidence="1">Uncharacterized protein</fullName>
    </submittedName>
</protein>